<evidence type="ECO:0000313" key="1">
    <source>
        <dbReference type="EMBL" id="GAF98546.1"/>
    </source>
</evidence>
<accession>X0UGX1</accession>
<name>X0UGX1_9ZZZZ</name>
<reference evidence="1" key="1">
    <citation type="journal article" date="2014" name="Front. Microbiol.">
        <title>High frequency of phylogenetically diverse reductive dehalogenase-homologous genes in deep subseafloor sedimentary metagenomes.</title>
        <authorList>
            <person name="Kawai M."/>
            <person name="Futagami T."/>
            <person name="Toyoda A."/>
            <person name="Takaki Y."/>
            <person name="Nishi S."/>
            <person name="Hori S."/>
            <person name="Arai W."/>
            <person name="Tsubouchi T."/>
            <person name="Morono Y."/>
            <person name="Uchiyama I."/>
            <person name="Ito T."/>
            <person name="Fujiyama A."/>
            <person name="Inagaki F."/>
            <person name="Takami H."/>
        </authorList>
    </citation>
    <scope>NUCLEOTIDE SEQUENCE</scope>
    <source>
        <strain evidence="1">Expedition CK06-06</strain>
    </source>
</reference>
<evidence type="ECO:0008006" key="2">
    <source>
        <dbReference type="Google" id="ProtNLM"/>
    </source>
</evidence>
<comment type="caution">
    <text evidence="1">The sequence shown here is derived from an EMBL/GenBank/DDBJ whole genome shotgun (WGS) entry which is preliminary data.</text>
</comment>
<sequence length="57" mass="7114">MEDIENFIKWIRKTEKHHRDYKPELNETWNDCTEEDDCIYLGDLEELYEKYTNIKKS</sequence>
<gene>
    <name evidence="1" type="ORF">S01H1_24866</name>
</gene>
<protein>
    <recommendedName>
        <fullName evidence="2">YozE SAM-like domain-containing protein</fullName>
    </recommendedName>
</protein>
<proteinExistence type="predicted"/>
<dbReference type="EMBL" id="BARS01014978">
    <property type="protein sequence ID" value="GAF98546.1"/>
    <property type="molecule type" value="Genomic_DNA"/>
</dbReference>
<organism evidence="1">
    <name type="scientific">marine sediment metagenome</name>
    <dbReference type="NCBI Taxonomy" id="412755"/>
    <lineage>
        <taxon>unclassified sequences</taxon>
        <taxon>metagenomes</taxon>
        <taxon>ecological metagenomes</taxon>
    </lineage>
</organism>
<dbReference type="AlphaFoldDB" id="X0UGX1"/>